<dbReference type="Pfam" id="PF13202">
    <property type="entry name" value="EF-hand_5"/>
    <property type="match status" value="1"/>
</dbReference>
<protein>
    <recommendedName>
        <fullName evidence="1">non-specific serine/threonine protein kinase</fullName>
        <ecNumber evidence="1">2.7.11.1</ecNumber>
    </recommendedName>
</protein>
<dbReference type="SUPFAM" id="SSF47473">
    <property type="entry name" value="EF-hand"/>
    <property type="match status" value="1"/>
</dbReference>
<dbReference type="PROSITE" id="PS00107">
    <property type="entry name" value="PROTEIN_KINASE_ATP"/>
    <property type="match status" value="1"/>
</dbReference>
<evidence type="ECO:0000259" key="10">
    <source>
        <dbReference type="PROSITE" id="PS50011"/>
    </source>
</evidence>
<dbReference type="GO" id="GO:0005737">
    <property type="term" value="C:cytoplasm"/>
    <property type="evidence" value="ECO:0007669"/>
    <property type="project" value="TreeGrafter"/>
</dbReference>
<dbReference type="FunFam" id="1.10.510.10:FF:000021">
    <property type="entry name" value="Serine/threonine protein kinase"/>
    <property type="match status" value="1"/>
</dbReference>
<dbReference type="InterPro" id="IPR002048">
    <property type="entry name" value="EF_hand_dom"/>
</dbReference>
<keyword evidence="6 7" id="KW-0067">ATP-binding</keyword>
<dbReference type="AlphaFoldDB" id="A0A5S9IVV4"/>
<evidence type="ECO:0000256" key="8">
    <source>
        <dbReference type="SAM" id="MobiDB-lite"/>
    </source>
</evidence>
<evidence type="ECO:0000256" key="2">
    <source>
        <dbReference type="ARBA" id="ARBA00022527"/>
    </source>
</evidence>
<evidence type="ECO:0000256" key="9">
    <source>
        <dbReference type="SAM" id="Phobius"/>
    </source>
</evidence>
<accession>A0A5S9IVV4</accession>
<dbReference type="GO" id="GO:0005524">
    <property type="term" value="F:ATP binding"/>
    <property type="evidence" value="ECO:0007669"/>
    <property type="project" value="UniProtKB-UniRule"/>
</dbReference>
<sequence>MSDVSNRVDALLRQCAKLLPDEDSANDLDNQQTMSEKSGNDLTATVGQQRFEFQGKIGQGGMGVVYKAYDKILSRVVAIKQIKLPSAIALKRFQREARNNASLHHPNIVAVHDFQTINNSPCIIMQYIEGISLAAYLKSKKLHIKETQHIFMQILDAIEYAHSKEIVHRDLKPSNILIDENDNVFITDFGIAKALNEGNSNLSITGEVLGTPMYMSPEQALGQAVDQRTDIYSLGTILYEMLAGRPVFTGKNPFTILQKVIKQTPSPIEDMSPVWNNFCKKALHKDRNMRFASVTEMKRSLQSRQKTPVFIRYASVLAVAIVVFFVAVAYGKNRQEEVPASMAQNEKPQSNENSKEENKDRKGKEKDKNQDAAPPQQVITQNFIMEYDQNQDQKIGLNEWPFKKDSFRSIDRNNDKLLTKNELSKKFKNIFNYMGKRREAHVWMQRMRKQKMMRKVPPFHQLDKNSDGKLSKAEFNKPLFWKIDSDKDSYISKREYRMFVRRAIKNK</sequence>
<keyword evidence="9" id="KW-0472">Membrane</keyword>
<reference evidence="11 12" key="1">
    <citation type="submission" date="2019-08" db="EMBL/GenBank/DDBJ databases">
        <title>Complete genome sequence of Candidatus Uab amorphum.</title>
        <authorList>
            <person name="Shiratori T."/>
            <person name="Suzuki S."/>
            <person name="Kakizawa Y."/>
            <person name="Ishida K."/>
        </authorList>
    </citation>
    <scope>NUCLEOTIDE SEQUENCE [LARGE SCALE GENOMIC DNA]</scope>
    <source>
        <strain evidence="11 12">SRT547</strain>
    </source>
</reference>
<keyword evidence="5 11" id="KW-0418">Kinase</keyword>
<dbReference type="InterPro" id="IPR011009">
    <property type="entry name" value="Kinase-like_dom_sf"/>
</dbReference>
<dbReference type="GO" id="GO:0005509">
    <property type="term" value="F:calcium ion binding"/>
    <property type="evidence" value="ECO:0007669"/>
    <property type="project" value="InterPro"/>
</dbReference>
<proteinExistence type="predicted"/>
<feature type="compositionally biased region" description="Polar residues" evidence="8">
    <location>
        <begin position="342"/>
        <end position="352"/>
    </location>
</feature>
<keyword evidence="12" id="KW-1185">Reference proteome</keyword>
<dbReference type="CDD" id="cd14014">
    <property type="entry name" value="STKc_PknB_like"/>
    <property type="match status" value="1"/>
</dbReference>
<dbReference type="PROSITE" id="PS00018">
    <property type="entry name" value="EF_HAND_1"/>
    <property type="match status" value="2"/>
</dbReference>
<dbReference type="EMBL" id="AP019860">
    <property type="protein sequence ID" value="BBM88040.1"/>
    <property type="molecule type" value="Genomic_DNA"/>
</dbReference>
<dbReference type="SUPFAM" id="SSF56112">
    <property type="entry name" value="Protein kinase-like (PK-like)"/>
    <property type="match status" value="1"/>
</dbReference>
<dbReference type="PANTHER" id="PTHR24348">
    <property type="entry name" value="SERINE/THREONINE-PROTEIN KINASE UNC-51-RELATED"/>
    <property type="match status" value="1"/>
</dbReference>
<evidence type="ECO:0000256" key="3">
    <source>
        <dbReference type="ARBA" id="ARBA00022679"/>
    </source>
</evidence>
<dbReference type="Proteomes" id="UP000326354">
    <property type="component" value="Chromosome"/>
</dbReference>
<dbReference type="Pfam" id="PF00069">
    <property type="entry name" value="Pkinase"/>
    <property type="match status" value="1"/>
</dbReference>
<dbReference type="InterPro" id="IPR008271">
    <property type="entry name" value="Ser/Thr_kinase_AS"/>
</dbReference>
<dbReference type="InterPro" id="IPR018247">
    <property type="entry name" value="EF_Hand_1_Ca_BS"/>
</dbReference>
<dbReference type="InterPro" id="IPR011992">
    <property type="entry name" value="EF-hand-dom_pair"/>
</dbReference>
<dbReference type="InterPro" id="IPR045269">
    <property type="entry name" value="Atg1-like"/>
</dbReference>
<evidence type="ECO:0000256" key="4">
    <source>
        <dbReference type="ARBA" id="ARBA00022741"/>
    </source>
</evidence>
<evidence type="ECO:0000256" key="7">
    <source>
        <dbReference type="PROSITE-ProRule" id="PRU10141"/>
    </source>
</evidence>
<dbReference type="PROSITE" id="PS50011">
    <property type="entry name" value="PROTEIN_KINASE_DOM"/>
    <property type="match status" value="1"/>
</dbReference>
<keyword evidence="9" id="KW-0812">Transmembrane</keyword>
<evidence type="ECO:0000256" key="6">
    <source>
        <dbReference type="ARBA" id="ARBA00022840"/>
    </source>
</evidence>
<dbReference type="KEGG" id="uam:UABAM_06456"/>
<dbReference type="Gene3D" id="1.10.510.10">
    <property type="entry name" value="Transferase(Phosphotransferase) domain 1"/>
    <property type="match status" value="1"/>
</dbReference>
<feature type="binding site" evidence="7">
    <location>
        <position position="80"/>
    </location>
    <ligand>
        <name>ATP</name>
        <dbReference type="ChEBI" id="CHEBI:30616"/>
    </ligand>
</feature>
<keyword evidence="9" id="KW-1133">Transmembrane helix</keyword>
<name>A0A5S9IVV4_UABAM</name>
<dbReference type="EC" id="2.7.11.1" evidence="1"/>
<feature type="transmembrane region" description="Helical" evidence="9">
    <location>
        <begin position="310"/>
        <end position="330"/>
    </location>
</feature>
<evidence type="ECO:0000256" key="5">
    <source>
        <dbReference type="ARBA" id="ARBA00022777"/>
    </source>
</evidence>
<dbReference type="SMART" id="SM00220">
    <property type="entry name" value="S_TKc"/>
    <property type="match status" value="1"/>
</dbReference>
<feature type="compositionally biased region" description="Basic and acidic residues" evidence="8">
    <location>
        <begin position="353"/>
        <end position="370"/>
    </location>
</feature>
<evidence type="ECO:0000256" key="1">
    <source>
        <dbReference type="ARBA" id="ARBA00012513"/>
    </source>
</evidence>
<evidence type="ECO:0000313" key="12">
    <source>
        <dbReference type="Proteomes" id="UP000326354"/>
    </source>
</evidence>
<organism evidence="11 12">
    <name type="scientific">Uabimicrobium amorphum</name>
    <dbReference type="NCBI Taxonomy" id="2596890"/>
    <lineage>
        <taxon>Bacteria</taxon>
        <taxon>Pseudomonadati</taxon>
        <taxon>Planctomycetota</taxon>
        <taxon>Candidatus Uabimicrobiia</taxon>
        <taxon>Candidatus Uabimicrobiales</taxon>
        <taxon>Candidatus Uabimicrobiaceae</taxon>
        <taxon>Candidatus Uabimicrobium</taxon>
    </lineage>
</organism>
<dbReference type="GO" id="GO:0004674">
    <property type="term" value="F:protein serine/threonine kinase activity"/>
    <property type="evidence" value="ECO:0007669"/>
    <property type="project" value="UniProtKB-KW"/>
</dbReference>
<dbReference type="InterPro" id="IPR000719">
    <property type="entry name" value="Prot_kinase_dom"/>
</dbReference>
<keyword evidence="3" id="KW-0808">Transferase</keyword>
<feature type="region of interest" description="Disordered" evidence="8">
    <location>
        <begin position="336"/>
        <end position="376"/>
    </location>
</feature>
<dbReference type="InterPro" id="IPR017441">
    <property type="entry name" value="Protein_kinase_ATP_BS"/>
</dbReference>
<feature type="domain" description="Protein kinase" evidence="10">
    <location>
        <begin position="51"/>
        <end position="310"/>
    </location>
</feature>
<keyword evidence="4 7" id="KW-0547">Nucleotide-binding</keyword>
<keyword evidence="2" id="KW-0723">Serine/threonine-protein kinase</keyword>
<dbReference type="PROSITE" id="PS00108">
    <property type="entry name" value="PROTEIN_KINASE_ST"/>
    <property type="match status" value="1"/>
</dbReference>
<gene>
    <name evidence="11" type="ORF">UABAM_06456</name>
</gene>
<dbReference type="Gene3D" id="1.10.238.10">
    <property type="entry name" value="EF-hand"/>
    <property type="match status" value="1"/>
</dbReference>
<evidence type="ECO:0000313" key="11">
    <source>
        <dbReference type="EMBL" id="BBM88040.1"/>
    </source>
</evidence>
<dbReference type="RefSeq" id="WP_173013694.1">
    <property type="nucleotide sequence ID" value="NZ_AP019860.1"/>
</dbReference>